<protein>
    <submittedName>
        <fullName evidence="2">Uncharacterized protein</fullName>
    </submittedName>
</protein>
<comment type="caution">
    <text evidence="2">The sequence shown here is derived from an EMBL/GenBank/DDBJ whole genome shotgun (WGS) entry which is preliminary data.</text>
</comment>
<organism evidence="2 3">
    <name type="scientific">Puccinia striiformis</name>
    <dbReference type="NCBI Taxonomy" id="27350"/>
    <lineage>
        <taxon>Eukaryota</taxon>
        <taxon>Fungi</taxon>
        <taxon>Dikarya</taxon>
        <taxon>Basidiomycota</taxon>
        <taxon>Pucciniomycotina</taxon>
        <taxon>Pucciniomycetes</taxon>
        <taxon>Pucciniales</taxon>
        <taxon>Pucciniaceae</taxon>
        <taxon>Puccinia</taxon>
    </lineage>
</organism>
<dbReference type="VEuPathDB" id="FungiDB:PSHT_15010"/>
<dbReference type="Proteomes" id="UP000239156">
    <property type="component" value="Unassembled WGS sequence"/>
</dbReference>
<dbReference type="EMBL" id="PKSL01000475">
    <property type="protein sequence ID" value="POV93952.1"/>
    <property type="molecule type" value="Genomic_DNA"/>
</dbReference>
<proteinExistence type="predicted"/>
<evidence type="ECO:0000313" key="3">
    <source>
        <dbReference type="Proteomes" id="UP000239156"/>
    </source>
</evidence>
<feature type="region of interest" description="Disordered" evidence="1">
    <location>
        <begin position="176"/>
        <end position="202"/>
    </location>
</feature>
<gene>
    <name evidence="2" type="ORF">PSTT_17104</name>
</gene>
<dbReference type="VEuPathDB" id="FungiDB:PSTT_17104"/>
<name>A0A2S4U9J3_9BASI</name>
<dbReference type="VEuPathDB" id="FungiDB:PSHT_07667"/>
<reference evidence="2" key="1">
    <citation type="submission" date="2017-12" db="EMBL/GenBank/DDBJ databases">
        <title>Gene loss provides genomic basis for host adaptation in cereal stripe rust fungi.</title>
        <authorList>
            <person name="Xia C."/>
        </authorList>
    </citation>
    <scope>NUCLEOTIDE SEQUENCE [LARGE SCALE GENOMIC DNA]</scope>
    <source>
        <strain evidence="2">93-210</strain>
    </source>
</reference>
<evidence type="ECO:0000256" key="1">
    <source>
        <dbReference type="SAM" id="MobiDB-lite"/>
    </source>
</evidence>
<keyword evidence="3" id="KW-1185">Reference proteome</keyword>
<sequence>MTTSTYVREINVGAWLTNSPRLEFRLPSAPDVRETVESTSRLGRPDTISVHGFFGSRNSKTRRLFGRNAGVPSKPRSWRISVEVPVIQGSDKELPGKDGEQSRIPSFKDVLSRVPAVREDELIVITTDEVPNLPVVKSDKEMLEGKIMEASAAGDKSSATLFFRLYEQLCSGPATLKPPMNLSNRRSVSSDAALPGQTSRPANSNSVFVSGALPGHMEIGFTPYFDKSLKNLNGIIPLTIFDKEWQEDCMNNHMLSDKKEVKERNGEYVGYAYPNE</sequence>
<evidence type="ECO:0000313" key="2">
    <source>
        <dbReference type="EMBL" id="POV93952.1"/>
    </source>
</evidence>
<accession>A0A2S4U9J3</accession>
<feature type="compositionally biased region" description="Polar residues" evidence="1">
    <location>
        <begin position="181"/>
        <end position="202"/>
    </location>
</feature>
<dbReference type="AlphaFoldDB" id="A0A2S4U9J3"/>